<keyword evidence="2" id="KW-0031">Aminopeptidase</keyword>
<organism evidence="9 10">
    <name type="scientific">Enterococcus raffinosus</name>
    <dbReference type="NCBI Taxonomy" id="71452"/>
    <lineage>
        <taxon>Bacteria</taxon>
        <taxon>Bacillati</taxon>
        <taxon>Bacillota</taxon>
        <taxon>Bacilli</taxon>
        <taxon>Lactobacillales</taxon>
        <taxon>Enterococcaceae</taxon>
        <taxon>Enterococcus</taxon>
    </lineage>
</organism>
<keyword evidence="5" id="KW-0378">Hydrolase</keyword>
<dbReference type="Proteomes" id="UP001249240">
    <property type="component" value="Unassembled WGS sequence"/>
</dbReference>
<evidence type="ECO:0000313" key="10">
    <source>
        <dbReference type="Proteomes" id="UP001249240"/>
    </source>
</evidence>
<dbReference type="GO" id="GO:0046872">
    <property type="term" value="F:metal ion binding"/>
    <property type="evidence" value="ECO:0007669"/>
    <property type="project" value="UniProtKB-UniRule"/>
</dbReference>
<dbReference type="InterPro" id="IPR023367">
    <property type="entry name" value="Peptidase_M42_dom2"/>
</dbReference>
<dbReference type="SUPFAM" id="SSF53187">
    <property type="entry name" value="Zn-dependent exopeptidases"/>
    <property type="match status" value="1"/>
</dbReference>
<evidence type="ECO:0000256" key="5">
    <source>
        <dbReference type="ARBA" id="ARBA00022801"/>
    </source>
</evidence>
<feature type="binding site" evidence="8">
    <location>
        <position position="205"/>
    </location>
    <ligand>
        <name>Zn(2+)</name>
        <dbReference type="ChEBI" id="CHEBI:29105"/>
        <label>2</label>
    </ligand>
</feature>
<dbReference type="InterPro" id="IPR008007">
    <property type="entry name" value="Peptidase_M42"/>
</dbReference>
<proteinExistence type="inferred from homology"/>
<feature type="binding site" evidence="8">
    <location>
        <position position="61"/>
    </location>
    <ligand>
        <name>Zn(2+)</name>
        <dbReference type="ChEBI" id="CHEBI:29105"/>
        <label>1</label>
    </ligand>
</feature>
<dbReference type="PANTHER" id="PTHR32481:SF0">
    <property type="entry name" value="AMINOPEPTIDASE YPDE-RELATED"/>
    <property type="match status" value="1"/>
</dbReference>
<dbReference type="EMBL" id="JARPXM010000014">
    <property type="protein sequence ID" value="MDT2539148.1"/>
    <property type="molecule type" value="Genomic_DNA"/>
</dbReference>
<evidence type="ECO:0000256" key="2">
    <source>
        <dbReference type="ARBA" id="ARBA00022438"/>
    </source>
</evidence>
<dbReference type="GO" id="GO:0004177">
    <property type="term" value="F:aminopeptidase activity"/>
    <property type="evidence" value="ECO:0007669"/>
    <property type="project" value="UniProtKB-UniRule"/>
</dbReference>
<evidence type="ECO:0000256" key="7">
    <source>
        <dbReference type="PIRSR" id="PIRSR001123-1"/>
    </source>
</evidence>
<comment type="caution">
    <text evidence="9">The sequence shown here is derived from an EMBL/GenBank/DDBJ whole genome shotgun (WGS) entry which is preliminary data.</text>
</comment>
<evidence type="ECO:0000256" key="4">
    <source>
        <dbReference type="ARBA" id="ARBA00022723"/>
    </source>
</evidence>
<keyword evidence="4 8" id="KW-0479">Metal-binding</keyword>
<feature type="binding site" evidence="8">
    <location>
        <position position="227"/>
    </location>
    <ligand>
        <name>Zn(2+)</name>
        <dbReference type="ChEBI" id="CHEBI:29105"/>
        <label>1</label>
    </ligand>
</feature>
<evidence type="ECO:0000256" key="3">
    <source>
        <dbReference type="ARBA" id="ARBA00022670"/>
    </source>
</evidence>
<dbReference type="PANTHER" id="PTHR32481">
    <property type="entry name" value="AMINOPEPTIDASE"/>
    <property type="match status" value="1"/>
</dbReference>
<dbReference type="AlphaFoldDB" id="A0AAW8SYJ0"/>
<feature type="binding site" evidence="8">
    <location>
        <position position="313"/>
    </location>
    <ligand>
        <name>Zn(2+)</name>
        <dbReference type="ChEBI" id="CHEBI:29105"/>
        <label>2</label>
    </ligand>
</feature>
<dbReference type="GeneID" id="67042323"/>
<feature type="binding site" evidence="8">
    <location>
        <position position="174"/>
    </location>
    <ligand>
        <name>Zn(2+)</name>
        <dbReference type="ChEBI" id="CHEBI:29105"/>
        <label>2</label>
    </ligand>
</feature>
<evidence type="ECO:0000313" key="9">
    <source>
        <dbReference type="EMBL" id="MDT2539148.1"/>
    </source>
</evidence>
<dbReference type="RefSeq" id="WP_028021179.1">
    <property type="nucleotide sequence ID" value="NZ_CABLCA010000017.1"/>
</dbReference>
<dbReference type="SUPFAM" id="SSF101821">
    <property type="entry name" value="Aminopeptidase/glucanase lid domain"/>
    <property type="match status" value="1"/>
</dbReference>
<evidence type="ECO:0000256" key="1">
    <source>
        <dbReference type="ARBA" id="ARBA00006272"/>
    </source>
</evidence>
<name>A0AAW8SYJ0_9ENTE</name>
<protein>
    <submittedName>
        <fullName evidence="9">M42 family peptidase</fullName>
    </submittedName>
</protein>
<dbReference type="Gene3D" id="3.40.630.10">
    <property type="entry name" value="Zn peptidases"/>
    <property type="match status" value="1"/>
</dbReference>
<comment type="similarity">
    <text evidence="1 6">Belongs to the peptidase M42 family.</text>
</comment>
<feature type="binding site" evidence="8">
    <location>
        <position position="174"/>
    </location>
    <ligand>
        <name>Zn(2+)</name>
        <dbReference type="ChEBI" id="CHEBI:29105"/>
        <label>1</label>
    </ligand>
</feature>
<keyword evidence="3" id="KW-0645">Protease</keyword>
<comment type="cofactor">
    <cofactor evidence="8">
        <name>a divalent metal cation</name>
        <dbReference type="ChEBI" id="CHEBI:60240"/>
    </cofactor>
    <text evidence="8">Binds 2 divalent metal cations per subunit.</text>
</comment>
<dbReference type="Pfam" id="PF05343">
    <property type="entry name" value="Peptidase_M42"/>
    <property type="match status" value="1"/>
</dbReference>
<dbReference type="PIRSF" id="PIRSF001123">
    <property type="entry name" value="PepA_GA"/>
    <property type="match status" value="1"/>
</dbReference>
<evidence type="ECO:0000256" key="8">
    <source>
        <dbReference type="PIRSR" id="PIRSR001123-2"/>
    </source>
</evidence>
<dbReference type="Gene3D" id="2.40.30.40">
    <property type="entry name" value="Peptidase M42, domain 2"/>
    <property type="match status" value="1"/>
</dbReference>
<dbReference type="GO" id="GO:0006508">
    <property type="term" value="P:proteolysis"/>
    <property type="evidence" value="ECO:0007669"/>
    <property type="project" value="UniProtKB-KW"/>
</dbReference>
<evidence type="ECO:0000256" key="6">
    <source>
        <dbReference type="PIRNR" id="PIRNR001123"/>
    </source>
</evidence>
<feature type="active site" description="Proton acceptor" evidence="7">
    <location>
        <position position="204"/>
    </location>
</feature>
<gene>
    <name evidence="9" type="ORF">P7D78_13515</name>
</gene>
<dbReference type="InterPro" id="IPR051464">
    <property type="entry name" value="Peptidase_M42_aminopept"/>
</dbReference>
<accession>A0AAW8SYJ0</accession>
<reference evidence="9" key="1">
    <citation type="submission" date="2023-03" db="EMBL/GenBank/DDBJ databases">
        <authorList>
            <person name="Shen W."/>
            <person name="Cai J."/>
        </authorList>
    </citation>
    <scope>NUCLEOTIDE SEQUENCE</scope>
    <source>
        <strain evidence="9">B646-2</strain>
    </source>
</reference>
<sequence>MVATDSLLMALSNLDALPGQETQVQRALQETIEGPNRKDTFGNVYFGDLEVKKKKVALYAHMDEVGFFVHRITEDGFVYFYPIGGWWGHVVLGQQVRATCRKNGAVLEGVVGTLPKASHNMNDVVSISEMYIDFGVHSKAELEAAGLQIGDMILPNTQAKKSFNHENIIGKALDNRVACTIMAQVKNQVQTKKIELIGVATVQEEAGTRGSKVAASQVDGDINIVIDVANGKDTPKAAEVPNRIQGDGPGLVLADKTALVNLKLLDYCREIAEKKNIPWQYDLLGGGGTDAGSVQLFAGKPTLVVCIPVRYCHSWNSIVKISDIEVTIELLSAVVRSFDEGGIDFEQF</sequence>